<reference evidence="1" key="1">
    <citation type="submission" date="2021-01" db="EMBL/GenBank/DDBJ databases">
        <authorList>
            <person name="Corre E."/>
            <person name="Pelletier E."/>
            <person name="Niang G."/>
            <person name="Scheremetjew M."/>
            <person name="Finn R."/>
            <person name="Kale V."/>
            <person name="Holt S."/>
            <person name="Cochrane G."/>
            <person name="Meng A."/>
            <person name="Brown T."/>
            <person name="Cohen L."/>
        </authorList>
    </citation>
    <scope>NUCLEOTIDE SEQUENCE</scope>
    <source>
        <strain evidence="1">CCMP1897</strain>
    </source>
</reference>
<evidence type="ECO:0000313" key="1">
    <source>
        <dbReference type="EMBL" id="CAE0613478.1"/>
    </source>
</evidence>
<sequence length="111" mass="12394">MPTWMERGCSEANGRWMVDEGGSGPLRHVTTCISFQDGRNIGMPCKRNGKLTHTFGLHVPPSMHESWHRLPSIGVRVLSTCEHHVAGARIDLDEQIQLKISRHLAKDEKAG</sequence>
<organism evidence="1">
    <name type="scientific">Picocystis salinarum</name>
    <dbReference type="NCBI Taxonomy" id="88271"/>
    <lineage>
        <taxon>Eukaryota</taxon>
        <taxon>Viridiplantae</taxon>
        <taxon>Chlorophyta</taxon>
        <taxon>Picocystophyceae</taxon>
        <taxon>Picocystales</taxon>
        <taxon>Picocystaceae</taxon>
        <taxon>Picocystis</taxon>
    </lineage>
</organism>
<dbReference type="AlphaFoldDB" id="A0A7S3UI44"/>
<name>A0A7S3UI44_9CHLO</name>
<accession>A0A7S3UI44</accession>
<protein>
    <submittedName>
        <fullName evidence="1">Uncharacterized protein</fullName>
    </submittedName>
</protein>
<proteinExistence type="predicted"/>
<gene>
    <name evidence="1" type="ORF">PSAL00342_LOCUS7377</name>
</gene>
<dbReference type="EMBL" id="HBIS01008897">
    <property type="protein sequence ID" value="CAE0613478.1"/>
    <property type="molecule type" value="Transcribed_RNA"/>
</dbReference>